<dbReference type="Gene3D" id="2.40.10.10">
    <property type="entry name" value="Trypsin-like serine proteases"/>
    <property type="match status" value="2"/>
</dbReference>
<dbReference type="CDD" id="cd00190">
    <property type="entry name" value="Tryp_SPc"/>
    <property type="match status" value="1"/>
</dbReference>
<dbReference type="Pfam" id="PF15494">
    <property type="entry name" value="SRCR_2"/>
    <property type="match status" value="1"/>
</dbReference>
<dbReference type="InterPro" id="IPR036772">
    <property type="entry name" value="SRCR-like_dom_sf"/>
</dbReference>
<comment type="subcellular location">
    <subcellularLocation>
        <location evidence="1">Cell membrane</location>
        <topology evidence="1">Single-pass type II membrane protein</topology>
    </subcellularLocation>
    <subcellularLocation>
        <location evidence="2">Secreted</location>
    </subcellularLocation>
</comment>
<keyword evidence="10 20" id="KW-1133">Transmembrane helix</keyword>
<keyword evidence="24" id="KW-1185">Reference proteome</keyword>
<dbReference type="Gene3D" id="3.10.250.10">
    <property type="entry name" value="SRCR-like domain"/>
    <property type="match status" value="1"/>
</dbReference>
<accession>A0A8J6DWE6</accession>
<keyword evidence="8 18" id="KW-0720">Serine protease</keyword>
<evidence type="ECO:0000256" key="13">
    <source>
        <dbReference type="ARBA" id="ARBA00023180"/>
    </source>
</evidence>
<dbReference type="CDD" id="cd00112">
    <property type="entry name" value="LDLa"/>
    <property type="match status" value="1"/>
</dbReference>
<dbReference type="FunFam" id="4.10.400.10:FF:000141">
    <property type="entry name" value="Transmembrane serine protease 4"/>
    <property type="match status" value="1"/>
</dbReference>
<keyword evidence="9" id="KW-0735">Signal-anchor</keyword>
<name>A0A8J6DWE6_GALPY</name>
<evidence type="ECO:0000259" key="22">
    <source>
        <dbReference type="PROSITE" id="PS50287"/>
    </source>
</evidence>
<feature type="domain" description="SRCR" evidence="22">
    <location>
        <begin position="266"/>
        <end position="322"/>
    </location>
</feature>
<gene>
    <name evidence="23" type="ORF">J0S82_007898</name>
</gene>
<evidence type="ECO:0000313" key="23">
    <source>
        <dbReference type="EMBL" id="KAG8522290.1"/>
    </source>
</evidence>
<sequence length="608" mass="67020">MLQTALRPGCATPFTVLLPLTQTMGLSSPSSHTSVSLRDQQQVQRSPQRWDGGEGTGAENGAKEGEMSLNSWDSWRSRGQGLPRQSWHGDKGTYGPWDWVPNKWDPDSDQPLNSRDVTPLRKARTPLENFKKVGVPIIAALLSLATIIIMAVLSKWQPPPLSPPSPPHLQTEPCGPEQPYWLEEQGACLLLARRRLREERSAKNTLAGSTPPTCSFVFIEAQTLFKVILDKYYFLCGQPLHFIPRRQVCDGKQDCASGEDEQHCVKNFPDGPPVTVRLSKDRSTLQVLDPSTRNWASACFDNFTEALAKTACRQMGYDRAVEIGPAQDLDVVEVTENNLELQVQGSTCGESLKAPRVVGGEKASVDSWPWQVSIQYDKQHICGGSILDSQWILTAAHCFRKHLDLFNWRVRAGSDKLGSFPSLPVAKIFVIELNTTYPKEKDIALVKLQFPLTFSGTVRPICLPYFDEELTPGTPLWVIGWGFTKQDGGKMSDVLLQASVQVIDSTRCNAEDAYQGEVTEKMLCAGSLEGGVDTCQGDSGGPLMYHSNQWQVVGIVSWGHGCGGPTTPGVYTKVTAFLNWIYNVRKVSVSALLVAPSSPPLLRVPNRS</sequence>
<keyword evidence="12 16" id="KW-1015">Disulfide bond</keyword>
<evidence type="ECO:0000259" key="21">
    <source>
        <dbReference type="PROSITE" id="PS50240"/>
    </source>
</evidence>
<dbReference type="SMART" id="SM00202">
    <property type="entry name" value="SR"/>
    <property type="match status" value="1"/>
</dbReference>
<dbReference type="PANTHER" id="PTHR24252:SF17">
    <property type="entry name" value="SUPPRESSOR OF TUMORIGENICITY 14 PROTEIN HOMOLOG-RELATED"/>
    <property type="match status" value="1"/>
</dbReference>
<feature type="disulfide bond" evidence="16">
    <location>
        <begin position="249"/>
        <end position="264"/>
    </location>
</feature>
<keyword evidence="11 20" id="KW-0472">Membrane</keyword>
<evidence type="ECO:0000256" key="16">
    <source>
        <dbReference type="PROSITE-ProRule" id="PRU00124"/>
    </source>
</evidence>
<evidence type="ECO:0000256" key="12">
    <source>
        <dbReference type="ARBA" id="ARBA00023157"/>
    </source>
</evidence>
<feature type="region of interest" description="Disordered" evidence="19">
    <location>
        <begin position="25"/>
        <end position="65"/>
    </location>
</feature>
<evidence type="ECO:0000256" key="18">
    <source>
        <dbReference type="RuleBase" id="RU363034"/>
    </source>
</evidence>
<feature type="compositionally biased region" description="Polar residues" evidence="19">
    <location>
        <begin position="37"/>
        <end position="47"/>
    </location>
</feature>
<feature type="domain" description="Peptidase S1" evidence="21">
    <location>
        <begin position="357"/>
        <end position="586"/>
    </location>
</feature>
<evidence type="ECO:0000256" key="14">
    <source>
        <dbReference type="ARBA" id="ARBA00055356"/>
    </source>
</evidence>
<dbReference type="PANTHER" id="PTHR24252">
    <property type="entry name" value="ACROSIN-RELATED"/>
    <property type="match status" value="1"/>
</dbReference>
<comment type="caution">
    <text evidence="17">Lacks conserved residue(s) required for the propagation of feature annotation.</text>
</comment>
<dbReference type="InterPro" id="IPR002172">
    <property type="entry name" value="LDrepeatLR_classA_rpt"/>
</dbReference>
<dbReference type="Gene3D" id="4.10.400.10">
    <property type="entry name" value="Low-density Lipoprotein Receptor"/>
    <property type="match status" value="1"/>
</dbReference>
<dbReference type="InterPro" id="IPR036055">
    <property type="entry name" value="LDL_receptor-like_sf"/>
</dbReference>
<keyword evidence="4" id="KW-0964">Secreted</keyword>
<dbReference type="InterPro" id="IPR009003">
    <property type="entry name" value="Peptidase_S1_PA"/>
</dbReference>
<dbReference type="EMBL" id="JAGFMF010011443">
    <property type="protein sequence ID" value="KAG8522290.1"/>
    <property type="molecule type" value="Genomic_DNA"/>
</dbReference>
<dbReference type="GO" id="GO:0004252">
    <property type="term" value="F:serine-type endopeptidase activity"/>
    <property type="evidence" value="ECO:0007669"/>
    <property type="project" value="InterPro"/>
</dbReference>
<evidence type="ECO:0000256" key="9">
    <source>
        <dbReference type="ARBA" id="ARBA00022968"/>
    </source>
</evidence>
<dbReference type="SMART" id="SM00192">
    <property type="entry name" value="LDLa"/>
    <property type="match status" value="1"/>
</dbReference>
<keyword evidence="13" id="KW-0325">Glycoprotein</keyword>
<evidence type="ECO:0000256" key="7">
    <source>
        <dbReference type="ARBA" id="ARBA00022801"/>
    </source>
</evidence>
<dbReference type="PROSITE" id="PS50068">
    <property type="entry name" value="LDLRA_2"/>
    <property type="match status" value="1"/>
</dbReference>
<dbReference type="SUPFAM" id="SSF57424">
    <property type="entry name" value="LDL receptor-like module"/>
    <property type="match status" value="1"/>
</dbReference>
<evidence type="ECO:0000256" key="4">
    <source>
        <dbReference type="ARBA" id="ARBA00022525"/>
    </source>
</evidence>
<dbReference type="GO" id="GO:0005886">
    <property type="term" value="C:plasma membrane"/>
    <property type="evidence" value="ECO:0007669"/>
    <property type="project" value="UniProtKB-SubCell"/>
</dbReference>
<dbReference type="Proteomes" id="UP000700334">
    <property type="component" value="Unassembled WGS sequence"/>
</dbReference>
<dbReference type="FunFam" id="2.40.10.10:FF:000003">
    <property type="entry name" value="Transmembrane serine protease 3"/>
    <property type="match status" value="1"/>
</dbReference>
<evidence type="ECO:0000256" key="11">
    <source>
        <dbReference type="ARBA" id="ARBA00023136"/>
    </source>
</evidence>
<proteinExistence type="predicted"/>
<dbReference type="SUPFAM" id="SSF56487">
    <property type="entry name" value="SRCR-like"/>
    <property type="match status" value="1"/>
</dbReference>
<dbReference type="Pfam" id="PF00089">
    <property type="entry name" value="Trypsin"/>
    <property type="match status" value="1"/>
</dbReference>
<dbReference type="Pfam" id="PF00057">
    <property type="entry name" value="Ldl_recept_a"/>
    <property type="match status" value="1"/>
</dbReference>
<keyword evidence="7 18" id="KW-0378">Hydrolase</keyword>
<evidence type="ECO:0000256" key="1">
    <source>
        <dbReference type="ARBA" id="ARBA00004401"/>
    </source>
</evidence>
<evidence type="ECO:0000256" key="17">
    <source>
        <dbReference type="PROSITE-ProRule" id="PRU00196"/>
    </source>
</evidence>
<evidence type="ECO:0000256" key="20">
    <source>
        <dbReference type="SAM" id="Phobius"/>
    </source>
</evidence>
<dbReference type="GO" id="GO:0030141">
    <property type="term" value="C:secretory granule"/>
    <property type="evidence" value="ECO:0007669"/>
    <property type="project" value="UniProtKB-ARBA"/>
</dbReference>
<dbReference type="SMART" id="SM00020">
    <property type="entry name" value="Tryp_SPc"/>
    <property type="match status" value="1"/>
</dbReference>
<evidence type="ECO:0000256" key="8">
    <source>
        <dbReference type="ARBA" id="ARBA00022825"/>
    </source>
</evidence>
<evidence type="ECO:0000256" key="5">
    <source>
        <dbReference type="ARBA" id="ARBA00022670"/>
    </source>
</evidence>
<comment type="caution">
    <text evidence="23">The sequence shown here is derived from an EMBL/GenBank/DDBJ whole genome shotgun (WGS) entry which is preliminary data.</text>
</comment>
<dbReference type="SUPFAM" id="SSF50494">
    <property type="entry name" value="Trypsin-like serine proteases"/>
    <property type="match status" value="1"/>
</dbReference>
<dbReference type="PROSITE" id="PS50240">
    <property type="entry name" value="TRYPSIN_DOM"/>
    <property type="match status" value="1"/>
</dbReference>
<evidence type="ECO:0000256" key="6">
    <source>
        <dbReference type="ARBA" id="ARBA00022692"/>
    </source>
</evidence>
<evidence type="ECO:0000256" key="2">
    <source>
        <dbReference type="ARBA" id="ARBA00004613"/>
    </source>
</evidence>
<comment type="function">
    <text evidence="14">Plasma membrane-anchored serine protease that directly induces processing of pro-uPA/PLAU into the active form through proteolytic activity. Seems to be capable of activating ENaC.</text>
</comment>
<evidence type="ECO:0000256" key="3">
    <source>
        <dbReference type="ARBA" id="ARBA00022475"/>
    </source>
</evidence>
<keyword evidence="5 18" id="KW-0645">Protease</keyword>
<dbReference type="InterPro" id="IPR018114">
    <property type="entry name" value="TRYPSIN_HIS"/>
</dbReference>
<dbReference type="PROSITE" id="PS00134">
    <property type="entry name" value="TRYPSIN_HIS"/>
    <property type="match status" value="1"/>
</dbReference>
<evidence type="ECO:0000256" key="19">
    <source>
        <dbReference type="SAM" id="MobiDB-lite"/>
    </source>
</evidence>
<dbReference type="PRINTS" id="PR00722">
    <property type="entry name" value="CHYMOTRYPSIN"/>
</dbReference>
<dbReference type="OrthoDB" id="6380398at2759"/>
<dbReference type="InterPro" id="IPR033116">
    <property type="entry name" value="TRYPSIN_SER"/>
</dbReference>
<dbReference type="PROSITE" id="PS50287">
    <property type="entry name" value="SRCR_2"/>
    <property type="match status" value="1"/>
</dbReference>
<dbReference type="InterPro" id="IPR001254">
    <property type="entry name" value="Trypsin_dom"/>
</dbReference>
<keyword evidence="3" id="KW-1003">Cell membrane</keyword>
<dbReference type="InterPro" id="IPR043504">
    <property type="entry name" value="Peptidase_S1_PA_chymotrypsin"/>
</dbReference>
<dbReference type="PROSITE" id="PS00135">
    <property type="entry name" value="TRYPSIN_SER"/>
    <property type="match status" value="1"/>
</dbReference>
<dbReference type="InterPro" id="IPR001190">
    <property type="entry name" value="SRCR"/>
</dbReference>
<dbReference type="AlphaFoldDB" id="A0A8J6DWE6"/>
<protein>
    <recommendedName>
        <fullName evidence="15">Transmembrane protease serine 4</fullName>
    </recommendedName>
</protein>
<evidence type="ECO:0000256" key="15">
    <source>
        <dbReference type="ARBA" id="ARBA00071702"/>
    </source>
</evidence>
<keyword evidence="6 20" id="KW-0812">Transmembrane</keyword>
<feature type="transmembrane region" description="Helical" evidence="20">
    <location>
        <begin position="133"/>
        <end position="153"/>
    </location>
</feature>
<dbReference type="InterPro" id="IPR001314">
    <property type="entry name" value="Peptidase_S1A"/>
</dbReference>
<dbReference type="GO" id="GO:0005576">
    <property type="term" value="C:extracellular region"/>
    <property type="evidence" value="ECO:0007669"/>
    <property type="project" value="UniProtKB-SubCell"/>
</dbReference>
<reference evidence="23" key="1">
    <citation type="journal article" date="2021" name="Evol. Appl.">
        <title>The genome of the Pyrenean desman and the effects of bottlenecks and inbreeding on the genomic landscape of an endangered species.</title>
        <authorList>
            <person name="Escoda L."/>
            <person name="Castresana J."/>
        </authorList>
    </citation>
    <scope>NUCLEOTIDE SEQUENCE</scope>
    <source>
        <strain evidence="23">IBE-C5619</strain>
    </source>
</reference>
<evidence type="ECO:0000256" key="10">
    <source>
        <dbReference type="ARBA" id="ARBA00022989"/>
    </source>
</evidence>
<dbReference type="GO" id="GO:0006508">
    <property type="term" value="P:proteolysis"/>
    <property type="evidence" value="ECO:0007669"/>
    <property type="project" value="UniProtKB-KW"/>
</dbReference>
<feature type="compositionally biased region" description="Low complexity" evidence="19">
    <location>
        <begin position="27"/>
        <end position="36"/>
    </location>
</feature>
<organism evidence="23 24">
    <name type="scientific">Galemys pyrenaicus</name>
    <name type="common">Iberian desman</name>
    <name type="synonym">Pyrenean desman</name>
    <dbReference type="NCBI Taxonomy" id="202257"/>
    <lineage>
        <taxon>Eukaryota</taxon>
        <taxon>Metazoa</taxon>
        <taxon>Chordata</taxon>
        <taxon>Craniata</taxon>
        <taxon>Vertebrata</taxon>
        <taxon>Euteleostomi</taxon>
        <taxon>Mammalia</taxon>
        <taxon>Eutheria</taxon>
        <taxon>Laurasiatheria</taxon>
        <taxon>Eulipotyphla</taxon>
        <taxon>Talpidae</taxon>
        <taxon>Galemys</taxon>
    </lineage>
</organism>
<evidence type="ECO:0000313" key="24">
    <source>
        <dbReference type="Proteomes" id="UP000700334"/>
    </source>
</evidence>